<sequence>MNRRDSLLALSVMVIWGVNFLAIEWGLRDVPPLLFAALRFVAVLVPAIFLVARPQVSWWTLAGVGLFMSAGQFGFVYAAMEAGLPPGIAALVLQAQVVFTIVIAAGVLRELPTPVQALGIVVAALGLAIVGTGRGGDVTVTALLLCLAGAFSWAIGNVVARAAKAPGGLGVTVWSALFVPLPLIAVSLLVEGPERVSDALTGIGWEAIASTVFTAGISSLLGYGIFNSLLARNPAHLVVPWVLVVPPVAMVAAWIAFGDRPNTDELAGGAVMLLGVLVALRPPATTRVESPAPALVQLPDSV</sequence>
<accession>A0A3A5HGA6</accession>
<feature type="domain" description="EamA" evidence="7">
    <location>
        <begin position="142"/>
        <end position="280"/>
    </location>
</feature>
<evidence type="ECO:0000256" key="6">
    <source>
        <dbReference type="SAM" id="Phobius"/>
    </source>
</evidence>
<dbReference type="Proteomes" id="UP000276542">
    <property type="component" value="Unassembled WGS sequence"/>
</dbReference>
<dbReference type="GO" id="GO:0016020">
    <property type="term" value="C:membrane"/>
    <property type="evidence" value="ECO:0007669"/>
    <property type="project" value="UniProtKB-SubCell"/>
</dbReference>
<dbReference type="RefSeq" id="WP_120060900.1">
    <property type="nucleotide sequence ID" value="NZ_QYRP01000002.1"/>
</dbReference>
<feature type="transmembrane region" description="Helical" evidence="6">
    <location>
        <begin position="238"/>
        <end position="257"/>
    </location>
</feature>
<comment type="similarity">
    <text evidence="2">Belongs to the EamA transporter family.</text>
</comment>
<feature type="transmembrane region" description="Helical" evidence="6">
    <location>
        <begin position="59"/>
        <end position="80"/>
    </location>
</feature>
<dbReference type="PANTHER" id="PTHR32322:SF9">
    <property type="entry name" value="AMINO-ACID METABOLITE EFFLUX PUMP-RELATED"/>
    <property type="match status" value="1"/>
</dbReference>
<evidence type="ECO:0000256" key="3">
    <source>
        <dbReference type="ARBA" id="ARBA00022692"/>
    </source>
</evidence>
<feature type="transmembrane region" description="Helical" evidence="6">
    <location>
        <begin position="7"/>
        <end position="27"/>
    </location>
</feature>
<gene>
    <name evidence="8" type="ORF">D4739_12355</name>
</gene>
<dbReference type="OrthoDB" id="9812521at2"/>
<evidence type="ECO:0000259" key="7">
    <source>
        <dbReference type="Pfam" id="PF00892"/>
    </source>
</evidence>
<keyword evidence="3 6" id="KW-0812">Transmembrane</keyword>
<dbReference type="Pfam" id="PF00892">
    <property type="entry name" value="EamA"/>
    <property type="match status" value="2"/>
</dbReference>
<evidence type="ECO:0000256" key="4">
    <source>
        <dbReference type="ARBA" id="ARBA00022989"/>
    </source>
</evidence>
<keyword evidence="5 6" id="KW-0472">Membrane</keyword>
<feature type="transmembrane region" description="Helical" evidence="6">
    <location>
        <begin position="202"/>
        <end position="226"/>
    </location>
</feature>
<evidence type="ECO:0000256" key="1">
    <source>
        <dbReference type="ARBA" id="ARBA00004141"/>
    </source>
</evidence>
<dbReference type="SUPFAM" id="SSF103481">
    <property type="entry name" value="Multidrug resistance efflux transporter EmrE"/>
    <property type="match status" value="2"/>
</dbReference>
<dbReference type="InterPro" id="IPR050638">
    <property type="entry name" value="AA-Vitamin_Transporters"/>
</dbReference>
<keyword evidence="9" id="KW-1185">Reference proteome</keyword>
<dbReference type="InterPro" id="IPR037185">
    <property type="entry name" value="EmrE-like"/>
</dbReference>
<evidence type="ECO:0000313" key="8">
    <source>
        <dbReference type="EMBL" id="RJS46930.1"/>
    </source>
</evidence>
<reference evidence="9" key="1">
    <citation type="submission" date="2018-09" db="EMBL/GenBank/DDBJ databases">
        <authorList>
            <person name="Zhu H."/>
        </authorList>
    </citation>
    <scope>NUCLEOTIDE SEQUENCE [LARGE SCALE GENOMIC DNA]</scope>
    <source>
        <strain evidence="9">K1W22B-1</strain>
    </source>
</reference>
<evidence type="ECO:0000256" key="2">
    <source>
        <dbReference type="ARBA" id="ARBA00007362"/>
    </source>
</evidence>
<keyword evidence="4 6" id="KW-1133">Transmembrane helix</keyword>
<feature type="domain" description="EamA" evidence="7">
    <location>
        <begin position="7"/>
        <end position="131"/>
    </location>
</feature>
<proteinExistence type="inferred from homology"/>
<feature type="transmembrane region" description="Helical" evidence="6">
    <location>
        <begin position="86"/>
        <end position="108"/>
    </location>
</feature>
<feature type="transmembrane region" description="Helical" evidence="6">
    <location>
        <begin position="138"/>
        <end position="159"/>
    </location>
</feature>
<organism evidence="8 9">
    <name type="scientific">Nocardioides cavernaquae</name>
    <dbReference type="NCBI Taxonomy" id="2321396"/>
    <lineage>
        <taxon>Bacteria</taxon>
        <taxon>Bacillati</taxon>
        <taxon>Actinomycetota</taxon>
        <taxon>Actinomycetes</taxon>
        <taxon>Propionibacteriales</taxon>
        <taxon>Nocardioidaceae</taxon>
        <taxon>Nocardioides</taxon>
    </lineage>
</organism>
<feature type="transmembrane region" description="Helical" evidence="6">
    <location>
        <begin position="115"/>
        <end position="132"/>
    </location>
</feature>
<evidence type="ECO:0000313" key="9">
    <source>
        <dbReference type="Proteomes" id="UP000276542"/>
    </source>
</evidence>
<comment type="subcellular location">
    <subcellularLocation>
        <location evidence="1">Membrane</location>
        <topology evidence="1">Multi-pass membrane protein</topology>
    </subcellularLocation>
</comment>
<dbReference type="InterPro" id="IPR000620">
    <property type="entry name" value="EamA_dom"/>
</dbReference>
<feature type="transmembrane region" description="Helical" evidence="6">
    <location>
        <begin position="33"/>
        <end position="52"/>
    </location>
</feature>
<name>A0A3A5HGA6_9ACTN</name>
<feature type="transmembrane region" description="Helical" evidence="6">
    <location>
        <begin position="171"/>
        <end position="190"/>
    </location>
</feature>
<dbReference type="PANTHER" id="PTHR32322">
    <property type="entry name" value="INNER MEMBRANE TRANSPORTER"/>
    <property type="match status" value="1"/>
</dbReference>
<dbReference type="EMBL" id="QYRP01000002">
    <property type="protein sequence ID" value="RJS46930.1"/>
    <property type="molecule type" value="Genomic_DNA"/>
</dbReference>
<comment type="caution">
    <text evidence="8">The sequence shown here is derived from an EMBL/GenBank/DDBJ whole genome shotgun (WGS) entry which is preliminary data.</text>
</comment>
<dbReference type="AlphaFoldDB" id="A0A3A5HGA6"/>
<evidence type="ECO:0000256" key="5">
    <source>
        <dbReference type="ARBA" id="ARBA00023136"/>
    </source>
</evidence>
<protein>
    <submittedName>
        <fullName evidence="8">EamA family transporter</fullName>
    </submittedName>
</protein>